<feature type="region of interest" description="Disordered" evidence="1">
    <location>
        <begin position="213"/>
        <end position="239"/>
    </location>
</feature>
<evidence type="ECO:0000313" key="2">
    <source>
        <dbReference type="EMBL" id="CEM10217.1"/>
    </source>
</evidence>
<protein>
    <submittedName>
        <fullName evidence="2">Uncharacterized protein</fullName>
    </submittedName>
</protein>
<organism evidence="2">
    <name type="scientific">Chromera velia CCMP2878</name>
    <dbReference type="NCBI Taxonomy" id="1169474"/>
    <lineage>
        <taxon>Eukaryota</taxon>
        <taxon>Sar</taxon>
        <taxon>Alveolata</taxon>
        <taxon>Colpodellida</taxon>
        <taxon>Chromeraceae</taxon>
        <taxon>Chromera</taxon>
    </lineage>
</organism>
<gene>
    <name evidence="2" type="ORF">Cvel_16141</name>
</gene>
<accession>A0A0G4FC53</accession>
<dbReference type="EMBL" id="CDMZ01000253">
    <property type="protein sequence ID" value="CEM10217.1"/>
    <property type="molecule type" value="Genomic_DNA"/>
</dbReference>
<evidence type="ECO:0000256" key="1">
    <source>
        <dbReference type="SAM" id="MobiDB-lite"/>
    </source>
</evidence>
<reference evidence="2" key="1">
    <citation type="submission" date="2014-11" db="EMBL/GenBank/DDBJ databases">
        <authorList>
            <person name="Otto D Thomas"/>
            <person name="Naeem Raeece"/>
        </authorList>
    </citation>
    <scope>NUCLEOTIDE SEQUENCE</scope>
</reference>
<dbReference type="AlphaFoldDB" id="A0A0G4FC53"/>
<feature type="region of interest" description="Disordered" evidence="1">
    <location>
        <begin position="160"/>
        <end position="195"/>
    </location>
</feature>
<proteinExistence type="predicted"/>
<dbReference type="PhylomeDB" id="A0A0G4FC53"/>
<sequence length="239" mass="26023">MGRNLGYDTLEPRHEDLRQDFPAFLQKANWQAFSWEEIKNLIDDTKTVAVDLEEYKNGVMVGQTQEELAKYLENLQVINRVVSLIEEDLLSRSLDSTIHCYPTRTPVAQNASHVPSSRPVSGVQPSQAPVILSGLLQQHAQPQAAPPGLPTQQAGVQERIPSQNTDDRQISRAPNSPSKVLDRAAPSVQAPEGILSPLPYTTDAAAAAIPLEAVVSPDEGGPSASRTDGDKNRKRMMSG</sequence>
<dbReference type="VEuPathDB" id="CryptoDB:Cvel_16141"/>
<name>A0A0G4FC53_9ALVE</name>